<evidence type="ECO:0000259" key="8">
    <source>
        <dbReference type="PROSITE" id="PS50011"/>
    </source>
</evidence>
<keyword evidence="5 7" id="KW-0472">Membrane</keyword>
<evidence type="ECO:0000256" key="2">
    <source>
        <dbReference type="ARBA" id="ARBA00005982"/>
    </source>
</evidence>
<feature type="transmembrane region" description="Helical" evidence="7">
    <location>
        <begin position="142"/>
        <end position="168"/>
    </location>
</feature>
<evidence type="ECO:0000256" key="1">
    <source>
        <dbReference type="ARBA" id="ARBA00004141"/>
    </source>
</evidence>
<accession>A0AAV6JP17</accession>
<dbReference type="GO" id="GO:0016020">
    <property type="term" value="C:membrane"/>
    <property type="evidence" value="ECO:0007669"/>
    <property type="project" value="UniProtKB-SubCell"/>
</dbReference>
<keyword evidence="3 7" id="KW-0812">Transmembrane</keyword>
<name>A0AAV6JP17_9ERIC</name>
<dbReference type="SUPFAM" id="SSF56112">
    <property type="entry name" value="Protein kinase-like (PK-like)"/>
    <property type="match status" value="1"/>
</dbReference>
<dbReference type="PANTHER" id="PTHR11654">
    <property type="entry name" value="OLIGOPEPTIDE TRANSPORTER-RELATED"/>
    <property type="match status" value="1"/>
</dbReference>
<dbReference type="Gene3D" id="1.10.510.10">
    <property type="entry name" value="Transferase(Phosphotransferase) domain 1"/>
    <property type="match status" value="1"/>
</dbReference>
<evidence type="ECO:0000256" key="6">
    <source>
        <dbReference type="ARBA" id="ARBA00044504"/>
    </source>
</evidence>
<organism evidence="9 10">
    <name type="scientific">Rhododendron griersonianum</name>
    <dbReference type="NCBI Taxonomy" id="479676"/>
    <lineage>
        <taxon>Eukaryota</taxon>
        <taxon>Viridiplantae</taxon>
        <taxon>Streptophyta</taxon>
        <taxon>Embryophyta</taxon>
        <taxon>Tracheophyta</taxon>
        <taxon>Spermatophyta</taxon>
        <taxon>Magnoliopsida</taxon>
        <taxon>eudicotyledons</taxon>
        <taxon>Gunneridae</taxon>
        <taxon>Pentapetalae</taxon>
        <taxon>asterids</taxon>
        <taxon>Ericales</taxon>
        <taxon>Ericaceae</taxon>
        <taxon>Ericoideae</taxon>
        <taxon>Rhodoreae</taxon>
        <taxon>Rhododendron</taxon>
    </lineage>
</organism>
<dbReference type="GO" id="GO:0022857">
    <property type="term" value="F:transmembrane transporter activity"/>
    <property type="evidence" value="ECO:0007669"/>
    <property type="project" value="InterPro"/>
</dbReference>
<gene>
    <name evidence="9" type="ORF">RHGRI_015920</name>
</gene>
<evidence type="ECO:0000256" key="3">
    <source>
        <dbReference type="ARBA" id="ARBA00022692"/>
    </source>
</evidence>
<comment type="similarity">
    <text evidence="2">Belongs to the major facilitator superfamily. Proton-dependent oligopeptide transporter (POT/PTR) (TC 2.A.17) family.</text>
</comment>
<feature type="transmembrane region" description="Helical" evidence="7">
    <location>
        <begin position="643"/>
        <end position="663"/>
    </location>
</feature>
<protein>
    <recommendedName>
        <fullName evidence="8">Protein kinase domain-containing protein</fullName>
    </recommendedName>
</protein>
<dbReference type="PROSITE" id="PS50011">
    <property type="entry name" value="PROTEIN_KINASE_DOM"/>
    <property type="match status" value="1"/>
</dbReference>
<dbReference type="Pfam" id="PF00069">
    <property type="entry name" value="Pkinase"/>
    <property type="match status" value="1"/>
</dbReference>
<dbReference type="Gene3D" id="1.20.1250.20">
    <property type="entry name" value="MFS general substrate transporter like domains"/>
    <property type="match status" value="3"/>
</dbReference>
<keyword evidence="4 7" id="KW-1133">Transmembrane helix</keyword>
<feature type="transmembrane region" description="Helical" evidence="7">
    <location>
        <begin position="612"/>
        <end position="631"/>
    </location>
</feature>
<dbReference type="SUPFAM" id="SSF103473">
    <property type="entry name" value="MFS general substrate transporter"/>
    <property type="match status" value="2"/>
</dbReference>
<feature type="transmembrane region" description="Helical" evidence="7">
    <location>
        <begin position="817"/>
        <end position="838"/>
    </location>
</feature>
<dbReference type="InterPro" id="IPR000109">
    <property type="entry name" value="POT_fam"/>
</dbReference>
<dbReference type="InterPro" id="IPR000719">
    <property type="entry name" value="Prot_kinase_dom"/>
</dbReference>
<dbReference type="Pfam" id="PF00854">
    <property type="entry name" value="PTR2"/>
    <property type="match status" value="2"/>
</dbReference>
<dbReference type="GO" id="GO:0005524">
    <property type="term" value="F:ATP binding"/>
    <property type="evidence" value="ECO:0007669"/>
    <property type="project" value="InterPro"/>
</dbReference>
<reference evidence="9 10" key="1">
    <citation type="submission" date="2020-08" db="EMBL/GenBank/DDBJ databases">
        <title>Plant Genome Project.</title>
        <authorList>
            <person name="Zhang R.-G."/>
        </authorList>
    </citation>
    <scope>NUCLEOTIDE SEQUENCE [LARGE SCALE GENOMIC DNA]</scope>
    <source>
        <strain evidence="9">WSP0</strain>
        <tissue evidence="9">Leaf</tissue>
    </source>
</reference>
<evidence type="ECO:0000256" key="4">
    <source>
        <dbReference type="ARBA" id="ARBA00022989"/>
    </source>
</evidence>
<dbReference type="InterPro" id="IPR036259">
    <property type="entry name" value="MFS_trans_sf"/>
</dbReference>
<comment type="caution">
    <text evidence="9">The sequence shown here is derived from an EMBL/GenBank/DDBJ whole genome shotgun (WGS) entry which is preliminary data.</text>
</comment>
<dbReference type="EMBL" id="JACTNZ010000006">
    <property type="protein sequence ID" value="KAG5542991.1"/>
    <property type="molecule type" value="Genomic_DNA"/>
</dbReference>
<dbReference type="AlphaFoldDB" id="A0AAV6JP17"/>
<feature type="transmembrane region" description="Helical" evidence="7">
    <location>
        <begin position="565"/>
        <end position="591"/>
    </location>
</feature>
<dbReference type="GO" id="GO:0004672">
    <property type="term" value="F:protein kinase activity"/>
    <property type="evidence" value="ECO:0007669"/>
    <property type="project" value="InterPro"/>
</dbReference>
<feature type="domain" description="Protein kinase" evidence="8">
    <location>
        <begin position="148"/>
        <end position="522"/>
    </location>
</feature>
<dbReference type="InterPro" id="IPR011009">
    <property type="entry name" value="Kinase-like_dom_sf"/>
</dbReference>
<feature type="transmembrane region" description="Helical" evidence="7">
    <location>
        <begin position="189"/>
        <end position="208"/>
    </location>
</feature>
<dbReference type="Proteomes" id="UP000823749">
    <property type="component" value="Chromosome 6"/>
</dbReference>
<feature type="transmembrane region" description="Helical" evidence="7">
    <location>
        <begin position="527"/>
        <end position="545"/>
    </location>
</feature>
<evidence type="ECO:0000256" key="5">
    <source>
        <dbReference type="ARBA" id="ARBA00023136"/>
    </source>
</evidence>
<feature type="transmembrane region" description="Helical" evidence="7">
    <location>
        <begin position="220"/>
        <end position="240"/>
    </location>
</feature>
<evidence type="ECO:0000256" key="7">
    <source>
        <dbReference type="SAM" id="Phobius"/>
    </source>
</evidence>
<comment type="subcellular location">
    <subcellularLocation>
        <location evidence="1">Membrane</location>
        <topology evidence="1">Multi-pass membrane protein</topology>
    </subcellularLocation>
</comment>
<sequence length="870" mass="96270">MSWCWLPLSNTSACCSTATQSASYMWLAAGRPSRSWSSVSATGRVVITKTMNDMSPKLETFLLDQNWPKAQEENAKNWVKCRIQNLGCVLAKVLAFLAGLLRRQTGLGMVLIWITAMIPQERPPYCNQPKGESCKSPTGAQYATLLFSFVLVSIGAGGIRPCSVAFGANQVEQRNTPNNERVLEKFFSWYYAATSISVMAAFTFIVYAQDHAGWKVGFGVPAILTFLSALSFFVASPFYIKQKATVSLFTNFARVIVLRSPEDITPEGEASYAWSLCTVEQVEELKSLIRVIPLCWAYGPCADQGFSMLKDDGKDLKEEELPTVGNVGKNGEEKSKEDGWMKVKVVLERKDVDDWILLDIAGQRTIVVVGPSGRFGQYSDLLGAGAVKKVCRAFDQWEGTDFAWNQVKIGDLGLTALVDETHHAHSLLGTPEYMAPELYEEDYSELVDIYLFGMCMLKMATPEIPYSKCDSTAKIYKKVTAGVKPQALNIVSDLELKAFIEKCIGQPRERPSAADLIKDPFLSEAMLALKGMVLIWITAMIPQARPPYFNQLKGESCKTPRGFQYATLLFSFVLVSIGAGGIRPCSVAFGANQVEQRNTPNNERVLEKFFSWYYAATSISFMAAFTFIVYAQDHGGWKVGFGVPAILTFLSALSFFVASPFYIKQKATVSLFTNFARVIVVCIKNRKVALPSWELNLRYHHISGSTLSEPTNKLRAPSDYSKLDPEQTHKYITPGFQIPAGSFPMFIIIEIVEHYRKRKSIESGYYDNPSGVVHISAMSLVPQHLLSGVAEALNVIASNEFFYSKLPKSMSSIAVSLLLRLGLAVGILMTCLILISIANETITDAKNIVHEDISLHSLSTNTTESKGLAE</sequence>
<dbReference type="SMART" id="SM00220">
    <property type="entry name" value="S_TKc"/>
    <property type="match status" value="1"/>
</dbReference>
<evidence type="ECO:0000313" key="10">
    <source>
        <dbReference type="Proteomes" id="UP000823749"/>
    </source>
</evidence>
<keyword evidence="10" id="KW-1185">Reference proteome</keyword>
<proteinExistence type="inferred from homology"/>
<comment type="similarity">
    <text evidence="6">Belongs to the major facilitator superfamily. Phosphate:H(+) symporter (TC 2.A.1.9) family.</text>
</comment>
<evidence type="ECO:0000313" key="9">
    <source>
        <dbReference type="EMBL" id="KAG5542991.1"/>
    </source>
</evidence>